<protein>
    <recommendedName>
        <fullName evidence="2">pyridoxal kinase</fullName>
        <ecNumber evidence="2">2.7.1.35</ecNumber>
    </recommendedName>
</protein>
<dbReference type="GO" id="GO:0008478">
    <property type="term" value="F:pyridoxal kinase activity"/>
    <property type="evidence" value="ECO:0007669"/>
    <property type="project" value="UniProtKB-EC"/>
</dbReference>
<keyword evidence="6" id="KW-0067">ATP-binding</keyword>
<comment type="caution">
    <text evidence="8">The sequence shown here is derived from an EMBL/GenBank/DDBJ whole genome shotgun (WGS) entry which is preliminary data.</text>
</comment>
<dbReference type="InterPro" id="IPR004625">
    <property type="entry name" value="PyrdxlKinase"/>
</dbReference>
<dbReference type="RefSeq" id="XP_049179962.1">
    <property type="nucleotide sequence ID" value="XM_049324263.1"/>
</dbReference>
<evidence type="ECO:0000313" key="8">
    <source>
        <dbReference type="EMBL" id="KAI3404217.2"/>
    </source>
</evidence>
<evidence type="ECO:0000313" key="9">
    <source>
        <dbReference type="Proteomes" id="UP001202479"/>
    </source>
</evidence>
<evidence type="ECO:0000256" key="2">
    <source>
        <dbReference type="ARBA" id="ARBA00012104"/>
    </source>
</evidence>
<name>A0AAI9SWF5_9ASCO</name>
<dbReference type="EMBL" id="JAHUZD010000106">
    <property type="protein sequence ID" value="KAI3404217.2"/>
    <property type="molecule type" value="Genomic_DNA"/>
</dbReference>
<evidence type="ECO:0000259" key="7">
    <source>
        <dbReference type="Pfam" id="PF08543"/>
    </source>
</evidence>
<dbReference type="Pfam" id="PF08543">
    <property type="entry name" value="Phos_pyr_kin"/>
    <property type="match status" value="1"/>
</dbReference>
<proteinExistence type="inferred from homology"/>
<dbReference type="Proteomes" id="UP001202479">
    <property type="component" value="Unassembled WGS sequence"/>
</dbReference>
<dbReference type="PANTHER" id="PTHR10534:SF2">
    <property type="entry name" value="PYRIDOXAL KINASE"/>
    <property type="match status" value="1"/>
</dbReference>
<reference evidence="8" key="1">
    <citation type="journal article" date="2022" name="DNA Res.">
        <title>Genome analysis of five recently described species of the CUG-Ser clade uncovers Candida theae as a new hybrid lineage with pathogenic potential in the Candida parapsilosis species complex.</title>
        <authorList>
            <person name="Mixao V."/>
            <person name="Del Olmo V."/>
            <person name="Hegedusova E."/>
            <person name="Saus E."/>
            <person name="Pryszcz L."/>
            <person name="Cillingova A."/>
            <person name="Nosek J."/>
            <person name="Gabaldon T."/>
        </authorList>
    </citation>
    <scope>NUCLEOTIDE SEQUENCE</scope>
    <source>
        <strain evidence="8">CBS 10844</strain>
    </source>
</reference>
<gene>
    <name evidence="8" type="ORF">KGF56_002978</name>
</gene>
<dbReference type="GeneID" id="73380595"/>
<evidence type="ECO:0000256" key="5">
    <source>
        <dbReference type="ARBA" id="ARBA00022777"/>
    </source>
</evidence>
<evidence type="ECO:0000256" key="6">
    <source>
        <dbReference type="ARBA" id="ARBA00022840"/>
    </source>
</evidence>
<sequence length="297" mass="33220">MKTLLSISSHVVHGYVGNRAMTFPLQYMGWDVDAINTTNFSNHPGYGSLQGSTSTVDTIESIISGLSKILSLPDFDLILIGYCPNADVLSVVHKEISKALGKQEARKKLRWIVDPVLGDNGKLYVSEKVIPVYIEILTSGLVSLITPNQFEFETLSGEEINSWESCKDALEKFATKFKVENIVISSVSIDNALYCVAYTQESIFYLPIERIDCDFNGCGDLFTGLIANAYYNDNYKITPKSISNVLSNLHEILQYSYLDELKINNFEPKVVKDIRVVAAKYLLEENGKELVKKIGYL</sequence>
<feature type="domain" description="Pyridoxamine kinase/Phosphomethylpyrimidine kinase" evidence="7">
    <location>
        <begin position="93"/>
        <end position="229"/>
    </location>
</feature>
<dbReference type="AlphaFoldDB" id="A0AAI9SWF5"/>
<dbReference type="SUPFAM" id="SSF53613">
    <property type="entry name" value="Ribokinase-like"/>
    <property type="match status" value="1"/>
</dbReference>
<dbReference type="EC" id="2.7.1.35" evidence="2"/>
<dbReference type="Gene3D" id="3.40.1190.20">
    <property type="match status" value="1"/>
</dbReference>
<dbReference type="GO" id="GO:0005829">
    <property type="term" value="C:cytosol"/>
    <property type="evidence" value="ECO:0007669"/>
    <property type="project" value="TreeGrafter"/>
</dbReference>
<dbReference type="GO" id="GO:0009443">
    <property type="term" value="P:pyridoxal 5'-phosphate salvage"/>
    <property type="evidence" value="ECO:0007669"/>
    <property type="project" value="InterPro"/>
</dbReference>
<accession>A0AAI9SWF5</accession>
<keyword evidence="9" id="KW-1185">Reference proteome</keyword>
<dbReference type="GO" id="GO:0005524">
    <property type="term" value="F:ATP binding"/>
    <property type="evidence" value="ECO:0007669"/>
    <property type="project" value="UniProtKB-KW"/>
</dbReference>
<evidence type="ECO:0000256" key="4">
    <source>
        <dbReference type="ARBA" id="ARBA00022741"/>
    </source>
</evidence>
<dbReference type="CDD" id="cd01173">
    <property type="entry name" value="pyridoxal_pyridoxamine_kinase"/>
    <property type="match status" value="1"/>
</dbReference>
<dbReference type="NCBIfam" id="TIGR00687">
    <property type="entry name" value="pyridox_kin"/>
    <property type="match status" value="1"/>
</dbReference>
<dbReference type="InterPro" id="IPR013749">
    <property type="entry name" value="PM/HMP-P_kinase-1"/>
</dbReference>
<comment type="similarity">
    <text evidence="1">Belongs to the pyridoxine kinase family.</text>
</comment>
<dbReference type="InterPro" id="IPR029056">
    <property type="entry name" value="Ribokinase-like"/>
</dbReference>
<dbReference type="PANTHER" id="PTHR10534">
    <property type="entry name" value="PYRIDOXAL KINASE"/>
    <property type="match status" value="1"/>
</dbReference>
<evidence type="ECO:0000256" key="1">
    <source>
        <dbReference type="ARBA" id="ARBA00008805"/>
    </source>
</evidence>
<organism evidence="8 9">
    <name type="scientific">Candida oxycetoniae</name>
    <dbReference type="NCBI Taxonomy" id="497107"/>
    <lineage>
        <taxon>Eukaryota</taxon>
        <taxon>Fungi</taxon>
        <taxon>Dikarya</taxon>
        <taxon>Ascomycota</taxon>
        <taxon>Saccharomycotina</taxon>
        <taxon>Pichiomycetes</taxon>
        <taxon>Debaryomycetaceae</taxon>
        <taxon>Candida/Lodderomyces clade</taxon>
        <taxon>Candida</taxon>
    </lineage>
</organism>
<keyword evidence="5" id="KW-0418">Kinase</keyword>
<keyword evidence="3" id="KW-0808">Transferase</keyword>
<evidence type="ECO:0000256" key="3">
    <source>
        <dbReference type="ARBA" id="ARBA00022679"/>
    </source>
</evidence>
<keyword evidence="4" id="KW-0547">Nucleotide-binding</keyword>